<evidence type="ECO:0000256" key="1">
    <source>
        <dbReference type="SAM" id="MobiDB-lite"/>
    </source>
</evidence>
<reference evidence="2 3" key="1">
    <citation type="submission" date="2020-04" db="EMBL/GenBank/DDBJ databases">
        <title>Perkinsus olseni comparative genomics.</title>
        <authorList>
            <person name="Bogema D.R."/>
        </authorList>
    </citation>
    <scope>NUCLEOTIDE SEQUENCE [LARGE SCALE GENOMIC DNA]</scope>
    <source>
        <strain evidence="2 3">ATCC PRA-207</strain>
    </source>
</reference>
<evidence type="ECO:0000313" key="3">
    <source>
        <dbReference type="Proteomes" id="UP000553632"/>
    </source>
</evidence>
<proteinExistence type="predicted"/>
<keyword evidence="2" id="KW-0808">Transferase</keyword>
<keyword evidence="2" id="KW-0012">Acyltransferase</keyword>
<feature type="non-terminal residue" evidence="2">
    <location>
        <position position="1"/>
    </location>
</feature>
<keyword evidence="3" id="KW-1185">Reference proteome</keyword>
<gene>
    <name evidence="2" type="primary">AGPAT4_2</name>
    <name evidence="2" type="ORF">FOZ63_029962</name>
</gene>
<protein>
    <submittedName>
        <fullName evidence="2">1-acyl-sn-glycerol-3-phosphate acyltransferase delta</fullName>
    </submittedName>
</protein>
<evidence type="ECO:0000313" key="2">
    <source>
        <dbReference type="EMBL" id="KAF4700294.1"/>
    </source>
</evidence>
<feature type="compositionally biased region" description="Basic and acidic residues" evidence="1">
    <location>
        <begin position="1"/>
        <end position="12"/>
    </location>
</feature>
<dbReference type="EMBL" id="JABANO010037370">
    <property type="protein sequence ID" value="KAF4700294.1"/>
    <property type="molecule type" value="Genomic_DNA"/>
</dbReference>
<dbReference type="Proteomes" id="UP000553632">
    <property type="component" value="Unassembled WGS sequence"/>
</dbReference>
<feature type="region of interest" description="Disordered" evidence="1">
    <location>
        <begin position="1"/>
        <end position="35"/>
    </location>
</feature>
<name>A0A7J6PVT2_PEROL</name>
<feature type="compositionally biased region" description="Basic and acidic residues" evidence="1">
    <location>
        <begin position="70"/>
        <end position="92"/>
    </location>
</feature>
<feature type="region of interest" description="Disordered" evidence="1">
    <location>
        <begin position="48"/>
        <end position="92"/>
    </location>
</feature>
<accession>A0A7J6PVT2</accession>
<sequence>MAPTEEGRDAAKRSKSRRNQQQQQQLYNPSSLPVRIDLSAPDTLEQLRKASRNPRVPSSCFATSTAATETAKEEQQHSRGDRSMQLRSEGRARGRLLIESNLERYIRKLRKKEPTLDCSTEDVFVSWLRYFHKEYDDEWFSKNYRRLAHGPFREVFDAFNNIGDDVHPSADTSADAGRTNTNDLLMFEEIQDKQDSQFDPLMRPSVSPGRDQPRMAPSDDVLDFSQLLSFSVVMGGVISTIDGTTGMLALMANGVIMNILQLAAYSIITPFSRDAFRKLNWYICYLSWAPLIAWGERTTRLVMHGNAQDWGQLSRDRALVLSNHIAGMDWLMMWAVT</sequence>
<comment type="caution">
    <text evidence="2">The sequence shown here is derived from an EMBL/GenBank/DDBJ whole genome shotgun (WGS) entry which is preliminary data.</text>
</comment>
<dbReference type="AlphaFoldDB" id="A0A7J6PVT2"/>
<organism evidence="2 3">
    <name type="scientific">Perkinsus olseni</name>
    <name type="common">Perkinsus atlanticus</name>
    <dbReference type="NCBI Taxonomy" id="32597"/>
    <lineage>
        <taxon>Eukaryota</taxon>
        <taxon>Sar</taxon>
        <taxon>Alveolata</taxon>
        <taxon>Perkinsozoa</taxon>
        <taxon>Perkinsea</taxon>
        <taxon>Perkinsida</taxon>
        <taxon>Perkinsidae</taxon>
        <taxon>Perkinsus</taxon>
    </lineage>
</organism>
<dbReference type="GO" id="GO:0016746">
    <property type="term" value="F:acyltransferase activity"/>
    <property type="evidence" value="ECO:0007669"/>
    <property type="project" value="UniProtKB-KW"/>
</dbReference>